<evidence type="ECO:0000313" key="2">
    <source>
        <dbReference type="Proteomes" id="UP000321769"/>
    </source>
</evidence>
<dbReference type="EMBL" id="BJZQ01000001">
    <property type="protein sequence ID" value="GEO87954.1"/>
    <property type="molecule type" value="Genomic_DNA"/>
</dbReference>
<dbReference type="AlphaFoldDB" id="A0A512HR70"/>
<dbReference type="Proteomes" id="UP000321769">
    <property type="component" value="Unassembled WGS sequence"/>
</dbReference>
<dbReference type="OrthoDB" id="5076427at2"/>
<organism evidence="1 2">
    <name type="scientific">Aeromicrobium flavum</name>
    <dbReference type="NCBI Taxonomy" id="416568"/>
    <lineage>
        <taxon>Bacteria</taxon>
        <taxon>Bacillati</taxon>
        <taxon>Actinomycetota</taxon>
        <taxon>Actinomycetes</taxon>
        <taxon>Propionibacteriales</taxon>
        <taxon>Nocardioidaceae</taxon>
        <taxon>Aeromicrobium</taxon>
    </lineage>
</organism>
<name>A0A512HR70_9ACTN</name>
<protein>
    <submittedName>
        <fullName evidence="1">Uncharacterized protein</fullName>
    </submittedName>
</protein>
<proteinExistence type="predicted"/>
<evidence type="ECO:0000313" key="1">
    <source>
        <dbReference type="EMBL" id="GEO87954.1"/>
    </source>
</evidence>
<accession>A0A512HR70</accession>
<keyword evidence="2" id="KW-1185">Reference proteome</keyword>
<comment type="caution">
    <text evidence="1">The sequence shown here is derived from an EMBL/GenBank/DDBJ whole genome shotgun (WGS) entry which is preliminary data.</text>
</comment>
<gene>
    <name evidence="1" type="ORF">AFL01nite_02810</name>
</gene>
<sequence>MSAPYDFEGLWLKAKLFVNHAMDDPAGRSFEERALWASLALELLAKAALARQSPLLIAVPSEDGTNVLIALGLIGGDARFESVPAKTLYSRCEKAFKPFDKGEAGKITQARNAYLHGPTAEFAKIPEKAWWPRYWSQAVILVSACDREVVDLVGYSRAPVVSGHLEQNRKNIEHRTEMLVERARQRRAQYEAGTLPAKVAREWQPGQSMSAGLSHSHVVECPACENEGFLEGDEVVNVDTQYYQISEEDYDVVVTLTVQGDYFGCPHCGLVLDSYELLSQVGLAEDFDVEGGSDDIPAYEGDYGND</sequence>
<reference evidence="1 2" key="1">
    <citation type="submission" date="2019-07" db="EMBL/GenBank/DDBJ databases">
        <title>Whole genome shotgun sequence of Aeromicrobium flavum NBRC 107625.</title>
        <authorList>
            <person name="Hosoyama A."/>
            <person name="Uohara A."/>
            <person name="Ohji S."/>
            <person name="Ichikawa N."/>
        </authorList>
    </citation>
    <scope>NUCLEOTIDE SEQUENCE [LARGE SCALE GENOMIC DNA]</scope>
    <source>
        <strain evidence="1 2">NBRC 107625</strain>
    </source>
</reference>
<dbReference type="RefSeq" id="WP_146825305.1">
    <property type="nucleotide sequence ID" value="NZ_BAAAYQ010000001.1"/>
</dbReference>